<proteinExistence type="predicted"/>
<feature type="compositionally biased region" description="Basic residues" evidence="1">
    <location>
        <begin position="248"/>
        <end position="261"/>
    </location>
</feature>
<evidence type="ECO:0000313" key="3">
    <source>
        <dbReference type="Proteomes" id="UP001154078"/>
    </source>
</evidence>
<name>A0A9P0BBC9_BRAAE</name>
<accession>A0A9P0BBC9</accession>
<dbReference type="OrthoDB" id="6774326at2759"/>
<feature type="region of interest" description="Disordered" evidence="1">
    <location>
        <begin position="239"/>
        <end position="261"/>
    </location>
</feature>
<dbReference type="AlphaFoldDB" id="A0A9P0BBC9"/>
<sequence>MFNKPLGNSSKNYEQKNSFFYLVLKALKCLHGSKKTAHGARLKDIVNYFDQTYNFVGDLQSQVRNALDIGEERRFIKRKGDKFTLVSPVATLQLIPSECQMVEIDRIQKIFEPAWWTEKERSCVKKSKTLRKCGVDTKKSCINKSKNFRKCGGNDNTNTCRCSLMHHSEERSFRSPKRQCQKSCRDSSGSSRQSDEKKKSTYTLGNTFKKFAKQISNQLSSTTNRDECTQYMPSKRKLRSCRTLSHSSKPKKRKKSCYSYC</sequence>
<feature type="region of interest" description="Disordered" evidence="1">
    <location>
        <begin position="180"/>
        <end position="199"/>
    </location>
</feature>
<dbReference type="EMBL" id="OV121137">
    <property type="protein sequence ID" value="CAH0559124.1"/>
    <property type="molecule type" value="Genomic_DNA"/>
</dbReference>
<dbReference type="Proteomes" id="UP001154078">
    <property type="component" value="Chromosome 6"/>
</dbReference>
<keyword evidence="3" id="KW-1185">Reference proteome</keyword>
<reference evidence="2" key="1">
    <citation type="submission" date="2021-12" db="EMBL/GenBank/DDBJ databases">
        <authorList>
            <person name="King R."/>
        </authorList>
    </citation>
    <scope>NUCLEOTIDE SEQUENCE</scope>
</reference>
<evidence type="ECO:0000313" key="2">
    <source>
        <dbReference type="EMBL" id="CAH0559124.1"/>
    </source>
</evidence>
<protein>
    <submittedName>
        <fullName evidence="2">Uncharacterized protein</fullName>
    </submittedName>
</protein>
<evidence type="ECO:0000256" key="1">
    <source>
        <dbReference type="SAM" id="MobiDB-lite"/>
    </source>
</evidence>
<gene>
    <name evidence="2" type="ORF">MELIAE_LOCUS9279</name>
</gene>
<organism evidence="2 3">
    <name type="scientific">Brassicogethes aeneus</name>
    <name type="common">Rape pollen beetle</name>
    <name type="synonym">Meligethes aeneus</name>
    <dbReference type="NCBI Taxonomy" id="1431903"/>
    <lineage>
        <taxon>Eukaryota</taxon>
        <taxon>Metazoa</taxon>
        <taxon>Ecdysozoa</taxon>
        <taxon>Arthropoda</taxon>
        <taxon>Hexapoda</taxon>
        <taxon>Insecta</taxon>
        <taxon>Pterygota</taxon>
        <taxon>Neoptera</taxon>
        <taxon>Endopterygota</taxon>
        <taxon>Coleoptera</taxon>
        <taxon>Polyphaga</taxon>
        <taxon>Cucujiformia</taxon>
        <taxon>Nitidulidae</taxon>
        <taxon>Meligethinae</taxon>
        <taxon>Brassicogethes</taxon>
    </lineage>
</organism>